<dbReference type="Proteomes" id="UP001305414">
    <property type="component" value="Unassembled WGS sequence"/>
</dbReference>
<accession>A0AAN7ZAK9</accession>
<dbReference type="EMBL" id="JAWHQM010000073">
    <property type="protein sequence ID" value="KAK5636607.1"/>
    <property type="molecule type" value="Genomic_DNA"/>
</dbReference>
<evidence type="ECO:0000313" key="3">
    <source>
        <dbReference type="Proteomes" id="UP001305414"/>
    </source>
</evidence>
<keyword evidence="1" id="KW-0472">Membrane</keyword>
<dbReference type="AlphaFoldDB" id="A0AAN7ZAK9"/>
<sequence>MPRMPKFSPYGARPRRSARLVFGWILVLVLILALTFYLTSRDGEPSKVDAKVVMDNLRGRAGGSLREKTSRVVD</sequence>
<gene>
    <name evidence="2" type="ORF">RRF57_012319</name>
</gene>
<protein>
    <submittedName>
        <fullName evidence="2">Uncharacterized protein</fullName>
    </submittedName>
</protein>
<keyword evidence="1" id="KW-1133">Transmembrane helix</keyword>
<keyword evidence="3" id="KW-1185">Reference proteome</keyword>
<comment type="caution">
    <text evidence="2">The sequence shown here is derived from an EMBL/GenBank/DDBJ whole genome shotgun (WGS) entry which is preliminary data.</text>
</comment>
<proteinExistence type="predicted"/>
<evidence type="ECO:0000256" key="1">
    <source>
        <dbReference type="SAM" id="Phobius"/>
    </source>
</evidence>
<evidence type="ECO:0000313" key="2">
    <source>
        <dbReference type="EMBL" id="KAK5636607.1"/>
    </source>
</evidence>
<reference evidence="2 3" key="1">
    <citation type="submission" date="2023-10" db="EMBL/GenBank/DDBJ databases">
        <title>Draft genome sequence of Xylaria bambusicola isolate GMP-LS, the root and basal stem rot pathogen of sugarcane in Indonesia.</title>
        <authorList>
            <person name="Selvaraj P."/>
            <person name="Muralishankar V."/>
            <person name="Muruganantham S."/>
            <person name="Sp S."/>
            <person name="Haryani S."/>
            <person name="Lau K.J.X."/>
            <person name="Naqvi N.I."/>
        </authorList>
    </citation>
    <scope>NUCLEOTIDE SEQUENCE [LARGE SCALE GENOMIC DNA]</scope>
    <source>
        <strain evidence="2">GMP-LS</strain>
    </source>
</reference>
<feature type="transmembrane region" description="Helical" evidence="1">
    <location>
        <begin position="20"/>
        <end position="39"/>
    </location>
</feature>
<keyword evidence="1" id="KW-0812">Transmembrane</keyword>
<name>A0AAN7ZAK9_9PEZI</name>
<organism evidence="2 3">
    <name type="scientific">Xylaria bambusicola</name>
    <dbReference type="NCBI Taxonomy" id="326684"/>
    <lineage>
        <taxon>Eukaryota</taxon>
        <taxon>Fungi</taxon>
        <taxon>Dikarya</taxon>
        <taxon>Ascomycota</taxon>
        <taxon>Pezizomycotina</taxon>
        <taxon>Sordariomycetes</taxon>
        <taxon>Xylariomycetidae</taxon>
        <taxon>Xylariales</taxon>
        <taxon>Xylariaceae</taxon>
        <taxon>Xylaria</taxon>
    </lineage>
</organism>